<dbReference type="InterPro" id="IPR012967">
    <property type="entry name" value="COMT_dimerisation"/>
</dbReference>
<dbReference type="PROSITE" id="PS51384">
    <property type="entry name" value="FAD_FR"/>
    <property type="match status" value="1"/>
</dbReference>
<dbReference type="InterPro" id="IPR001077">
    <property type="entry name" value="COMT_C"/>
</dbReference>
<dbReference type="InterPro" id="IPR007037">
    <property type="entry name" value="SIP_rossman_dom"/>
</dbReference>
<keyword evidence="3" id="KW-0949">S-adenosyl-L-methionine</keyword>
<reference evidence="5 6" key="1">
    <citation type="submission" date="2019-01" db="EMBL/GenBank/DDBJ databases">
        <title>Genome sequencing of strain DFW100M-13.</title>
        <authorList>
            <person name="Heo J."/>
            <person name="Kim S.-J."/>
            <person name="Kim J.-S."/>
            <person name="Hong S.-B."/>
            <person name="Kwon S.-W."/>
        </authorList>
    </citation>
    <scope>NUCLEOTIDE SEQUENCE [LARGE SCALE GENOMIC DNA]</scope>
    <source>
        <strain evidence="5 6">DFW100M-13</strain>
    </source>
</reference>
<dbReference type="Gene3D" id="2.40.30.10">
    <property type="entry name" value="Translation factors"/>
    <property type="match status" value="1"/>
</dbReference>
<protein>
    <submittedName>
        <fullName evidence="5">Siderophore-interacting protein</fullName>
    </submittedName>
</protein>
<dbReference type="GO" id="GO:0046983">
    <property type="term" value="F:protein dimerization activity"/>
    <property type="evidence" value="ECO:0007669"/>
    <property type="project" value="InterPro"/>
</dbReference>
<dbReference type="KEGG" id="mprt:ET475_09295"/>
<keyword evidence="2" id="KW-0808">Transferase</keyword>
<accession>A0A4P6EEG4</accession>
<name>A0A4P6EEG4_9MICO</name>
<dbReference type="Gene3D" id="1.10.10.10">
    <property type="entry name" value="Winged helix-like DNA-binding domain superfamily/Winged helix DNA-binding domain"/>
    <property type="match status" value="1"/>
</dbReference>
<proteinExistence type="predicted"/>
<dbReference type="Proteomes" id="UP000293995">
    <property type="component" value="Chromosome"/>
</dbReference>
<dbReference type="GO" id="GO:0008171">
    <property type="term" value="F:O-methyltransferase activity"/>
    <property type="evidence" value="ECO:0007669"/>
    <property type="project" value="InterPro"/>
</dbReference>
<dbReference type="Gene3D" id="3.40.50.150">
    <property type="entry name" value="Vaccinia Virus protein VP39"/>
    <property type="match status" value="1"/>
</dbReference>
<dbReference type="InterPro" id="IPR036388">
    <property type="entry name" value="WH-like_DNA-bd_sf"/>
</dbReference>
<dbReference type="InterPro" id="IPR013113">
    <property type="entry name" value="SIP_FAD-bd"/>
</dbReference>
<dbReference type="PROSITE" id="PS51683">
    <property type="entry name" value="SAM_OMT_II"/>
    <property type="match status" value="1"/>
</dbReference>
<dbReference type="GO" id="GO:0016491">
    <property type="term" value="F:oxidoreductase activity"/>
    <property type="evidence" value="ECO:0007669"/>
    <property type="project" value="InterPro"/>
</dbReference>
<dbReference type="InterPro" id="IPR017927">
    <property type="entry name" value="FAD-bd_FR_type"/>
</dbReference>
<dbReference type="Pfam" id="PF00891">
    <property type="entry name" value="Methyltransf_2"/>
    <property type="match status" value="1"/>
</dbReference>
<dbReference type="RefSeq" id="WP_129389009.1">
    <property type="nucleotide sequence ID" value="NZ_CP035494.1"/>
</dbReference>
<dbReference type="Pfam" id="PF08100">
    <property type="entry name" value="Dimerisation"/>
    <property type="match status" value="1"/>
</dbReference>
<keyword evidence="1" id="KW-0489">Methyltransferase</keyword>
<keyword evidence="6" id="KW-1185">Reference proteome</keyword>
<dbReference type="InterPro" id="IPR036390">
    <property type="entry name" value="WH_DNA-bd_sf"/>
</dbReference>
<evidence type="ECO:0000259" key="4">
    <source>
        <dbReference type="PROSITE" id="PS51384"/>
    </source>
</evidence>
<dbReference type="SUPFAM" id="SSF46785">
    <property type="entry name" value="Winged helix' DNA-binding domain"/>
    <property type="match status" value="1"/>
</dbReference>
<dbReference type="InterPro" id="IPR016461">
    <property type="entry name" value="COMT-like"/>
</dbReference>
<dbReference type="InterPro" id="IPR017938">
    <property type="entry name" value="Riboflavin_synthase-like_b-brl"/>
</dbReference>
<dbReference type="EMBL" id="CP035494">
    <property type="protein sequence ID" value="QAY60166.1"/>
    <property type="molecule type" value="Genomic_DNA"/>
</dbReference>
<evidence type="ECO:0000313" key="5">
    <source>
        <dbReference type="EMBL" id="QAY60166.1"/>
    </source>
</evidence>
<evidence type="ECO:0000256" key="2">
    <source>
        <dbReference type="ARBA" id="ARBA00022679"/>
    </source>
</evidence>
<dbReference type="CDD" id="cd06193">
    <property type="entry name" value="siderophore_interacting"/>
    <property type="match status" value="1"/>
</dbReference>
<dbReference type="SUPFAM" id="SSF53335">
    <property type="entry name" value="S-adenosyl-L-methionine-dependent methyltransferases"/>
    <property type="match status" value="1"/>
</dbReference>
<dbReference type="Gene3D" id="3.40.50.80">
    <property type="entry name" value="Nucleotide-binding domain of ferredoxin-NADP reductase (FNR) module"/>
    <property type="match status" value="1"/>
</dbReference>
<dbReference type="Pfam" id="PF04954">
    <property type="entry name" value="SIP"/>
    <property type="match status" value="1"/>
</dbReference>
<dbReference type="Pfam" id="PF08021">
    <property type="entry name" value="FAD_binding_9"/>
    <property type="match status" value="1"/>
</dbReference>
<gene>
    <name evidence="5" type="ORF">ET475_09295</name>
</gene>
<dbReference type="Gene3D" id="1.10.287.1350">
    <property type="match status" value="1"/>
</dbReference>
<sequence>MAHTLRPQAIFPITTRQLSVLRVADVTPGMRRVTLGGAGLNAHVAANGQPVAAFRSDGFDDEFKLVLPDPVTGEFVVPTQADGTLNWPEGSFSDTRTYTVRRWNAQAGELDLDVVKHGSGPATTWAYSCRPGDTIHIAGPKMSNGHPDVGWLLIGGDETALPAIGRWLEELPAGTRAQVFIEVARPEDIQELRTDGDVTLTWLSRDGAPAGTTTLLFDALRAAPWESDDVFAWVAGETLTLTPIRRWLRNDKGLPRERVEVAGYWRRAGAAADGAGEIEPPQENAAETLHELLEIVPGVAVRVASTLGVIEAIGAAPLTGEGIAEKTDAAAPALVRLLRYLGELDIVTADAAGRWSLTPLGAELDNDDYRERLDLRSASGRSTLGITGLLEAVRTGTSAYTTTFGAPFADIVAAEDYAAASRLHTTFAMWCAAPLAESAMLSSLREVRITGPGAGDIAQTLVARHPAARVRLLVPPSQGPAARSLPFVDAARVEIERGGVLDRRTHLAEAYLLVSVLAELPDADAVHVLAEASASTTDGSVLVFEEALVAELAGEHDYEHDLELLAVHGGALRTTEQIDALAREAGLRRDAREPIGWGNALLHYVRD</sequence>
<dbReference type="InterPro" id="IPR039261">
    <property type="entry name" value="FNR_nucleotide-bd"/>
</dbReference>
<dbReference type="OrthoDB" id="9814826at2"/>
<dbReference type="SUPFAM" id="SSF63380">
    <property type="entry name" value="Riboflavin synthase domain-like"/>
    <property type="match status" value="1"/>
</dbReference>
<dbReference type="InterPro" id="IPR029063">
    <property type="entry name" value="SAM-dependent_MTases_sf"/>
</dbReference>
<evidence type="ECO:0000256" key="3">
    <source>
        <dbReference type="ARBA" id="ARBA00022691"/>
    </source>
</evidence>
<dbReference type="GO" id="GO:0032259">
    <property type="term" value="P:methylation"/>
    <property type="evidence" value="ECO:0007669"/>
    <property type="project" value="UniProtKB-KW"/>
</dbReference>
<dbReference type="PANTHER" id="PTHR30157:SF0">
    <property type="entry name" value="NADPH-DEPENDENT FERRIC-CHELATE REDUCTASE"/>
    <property type="match status" value="1"/>
</dbReference>
<evidence type="ECO:0000256" key="1">
    <source>
        <dbReference type="ARBA" id="ARBA00022603"/>
    </source>
</evidence>
<organism evidence="5 6">
    <name type="scientific">Microbacterium protaetiae</name>
    <dbReference type="NCBI Taxonomy" id="2509458"/>
    <lineage>
        <taxon>Bacteria</taxon>
        <taxon>Bacillati</taxon>
        <taxon>Actinomycetota</taxon>
        <taxon>Actinomycetes</taxon>
        <taxon>Micrococcales</taxon>
        <taxon>Microbacteriaceae</taxon>
        <taxon>Microbacterium</taxon>
    </lineage>
</organism>
<dbReference type="InterPro" id="IPR039374">
    <property type="entry name" value="SIP_fam"/>
</dbReference>
<dbReference type="AlphaFoldDB" id="A0A4P6EEG4"/>
<evidence type="ECO:0000313" key="6">
    <source>
        <dbReference type="Proteomes" id="UP000293995"/>
    </source>
</evidence>
<feature type="domain" description="FAD-binding FR-type" evidence="4">
    <location>
        <begin position="13"/>
        <end position="147"/>
    </location>
</feature>
<dbReference type="PANTHER" id="PTHR30157">
    <property type="entry name" value="FERRIC REDUCTASE, NADPH-DEPENDENT"/>
    <property type="match status" value="1"/>
</dbReference>